<name>A0ABN2QF49_9ACTN</name>
<dbReference type="EMBL" id="BAAAQM010000001">
    <property type="protein sequence ID" value="GAA1950686.1"/>
    <property type="molecule type" value="Genomic_DNA"/>
</dbReference>
<sequence>MNAEPASPGISFYALGPEFEWLASAWDGFARELAEISGMLRHVAEAAASDPHLAAESSGLAALESATDRLVRELVDDAVRIRRTQATYEQADAAVHAAVPAVPSNTVITGHVAGQGAGSWAGSGVGYWGGGEAADGVGAEAAPTFGGGGTMDAGAHESRGSAPAPAAEAFPGTLQGAPPDESGLWHPAEPRDLSETALGTLSRFRRQILARAEHWVSQHVPYNQGLWHEGYRTDCSGYVSMCWGLRDSMVTSTMPQIAHRIAKEDLRAGDVLLNTDVATGHVILFDRWADYAHNSYVGFELCPQGTLHHVIPYPYYGGFGVYEPYRYNNVGD</sequence>
<reference evidence="2 3" key="1">
    <citation type="journal article" date="2019" name="Int. J. Syst. Evol. Microbiol.">
        <title>The Global Catalogue of Microorganisms (GCM) 10K type strain sequencing project: providing services to taxonomists for standard genome sequencing and annotation.</title>
        <authorList>
            <consortium name="The Broad Institute Genomics Platform"/>
            <consortium name="The Broad Institute Genome Sequencing Center for Infectious Disease"/>
            <person name="Wu L."/>
            <person name="Ma J."/>
        </authorList>
    </citation>
    <scope>NUCLEOTIDE SEQUENCE [LARGE SCALE GENOMIC DNA]</scope>
    <source>
        <strain evidence="2 3">JCM 16013</strain>
    </source>
</reference>
<dbReference type="RefSeq" id="WP_344654966.1">
    <property type="nucleotide sequence ID" value="NZ_BAAAQM010000001.1"/>
</dbReference>
<evidence type="ECO:0000313" key="3">
    <source>
        <dbReference type="Proteomes" id="UP001499854"/>
    </source>
</evidence>
<dbReference type="Gene3D" id="3.90.1720.10">
    <property type="entry name" value="endopeptidase domain like (from Nostoc punctiforme)"/>
    <property type="match status" value="1"/>
</dbReference>
<evidence type="ECO:0008006" key="4">
    <source>
        <dbReference type="Google" id="ProtNLM"/>
    </source>
</evidence>
<feature type="region of interest" description="Disordered" evidence="1">
    <location>
        <begin position="147"/>
        <end position="189"/>
    </location>
</feature>
<dbReference type="Proteomes" id="UP001499854">
    <property type="component" value="Unassembled WGS sequence"/>
</dbReference>
<evidence type="ECO:0000313" key="2">
    <source>
        <dbReference type="EMBL" id="GAA1950686.1"/>
    </source>
</evidence>
<comment type="caution">
    <text evidence="2">The sequence shown here is derived from an EMBL/GenBank/DDBJ whole genome shotgun (WGS) entry which is preliminary data.</text>
</comment>
<organism evidence="2 3">
    <name type="scientific">Catenulispora subtropica</name>
    <dbReference type="NCBI Taxonomy" id="450798"/>
    <lineage>
        <taxon>Bacteria</taxon>
        <taxon>Bacillati</taxon>
        <taxon>Actinomycetota</taxon>
        <taxon>Actinomycetes</taxon>
        <taxon>Catenulisporales</taxon>
        <taxon>Catenulisporaceae</taxon>
        <taxon>Catenulispora</taxon>
    </lineage>
</organism>
<evidence type="ECO:0000256" key="1">
    <source>
        <dbReference type="SAM" id="MobiDB-lite"/>
    </source>
</evidence>
<proteinExistence type="predicted"/>
<protein>
    <recommendedName>
        <fullName evidence="4">NlpC/P60 domain-containing protein</fullName>
    </recommendedName>
</protein>
<accession>A0ABN2QF49</accession>
<gene>
    <name evidence="2" type="ORF">GCM10009838_02250</name>
</gene>
<keyword evidence="3" id="KW-1185">Reference proteome</keyword>